<accession>A0AC34F036</accession>
<evidence type="ECO:0000313" key="1">
    <source>
        <dbReference type="Proteomes" id="UP000887579"/>
    </source>
</evidence>
<evidence type="ECO:0000313" key="2">
    <source>
        <dbReference type="WBParaSite" id="ES5_v2.g10336.t1"/>
    </source>
</evidence>
<proteinExistence type="predicted"/>
<organism evidence="1 2">
    <name type="scientific">Panagrolaimus sp. ES5</name>
    <dbReference type="NCBI Taxonomy" id="591445"/>
    <lineage>
        <taxon>Eukaryota</taxon>
        <taxon>Metazoa</taxon>
        <taxon>Ecdysozoa</taxon>
        <taxon>Nematoda</taxon>
        <taxon>Chromadorea</taxon>
        <taxon>Rhabditida</taxon>
        <taxon>Tylenchina</taxon>
        <taxon>Panagrolaimomorpha</taxon>
        <taxon>Panagrolaimoidea</taxon>
        <taxon>Panagrolaimidae</taxon>
        <taxon>Panagrolaimus</taxon>
    </lineage>
</organism>
<protein>
    <submittedName>
        <fullName evidence="2">Cytochrome b5 heme-binding domain-containing protein</fullName>
    </submittedName>
</protein>
<reference evidence="2" key="1">
    <citation type="submission" date="2022-11" db="UniProtKB">
        <authorList>
            <consortium name="WormBaseParasite"/>
        </authorList>
    </citation>
    <scope>IDENTIFICATION</scope>
</reference>
<dbReference type="WBParaSite" id="ES5_v2.g10336.t1">
    <property type="protein sequence ID" value="ES5_v2.g10336.t1"/>
    <property type="gene ID" value="ES5_v2.g10336"/>
</dbReference>
<dbReference type="Proteomes" id="UP000887579">
    <property type="component" value="Unplaced"/>
</dbReference>
<sequence length="179" mass="20254">MHIGDFTKVENSLTSTIMDFAGVLELGYFDILCIVLLFYVVYRLFFKKAPELPPPPKMAPPMKKQDMSVEELKKYNGVEDEHICLAVLGNIYDVTRGKNFYGPGSAYEPLAGHDATRALANMDVRMVKDEYDDISDLSAVDKDEAKNWADSFKFKYPIVGRLLAPEEKPKDYNDELASL</sequence>
<name>A0AC34F036_9BILA</name>